<keyword evidence="2" id="KW-1185">Reference proteome</keyword>
<accession>A0A0K1Q193</accession>
<protein>
    <submittedName>
        <fullName evidence="1">Uncharacterized protein</fullName>
    </submittedName>
</protein>
<evidence type="ECO:0000313" key="1">
    <source>
        <dbReference type="EMBL" id="AKU99174.1"/>
    </source>
</evidence>
<sequence length="56" mass="6356">MLDVPLKCKFPQEGIYDVDVTLVRDRARVELGTFAVRAIVVPVIPVPRPPVNDRQR</sequence>
<dbReference type="KEGG" id="llu:AKJ09_05838"/>
<proteinExistence type="predicted"/>
<reference evidence="1 2" key="1">
    <citation type="submission" date="2015-08" db="EMBL/GenBank/DDBJ databases">
        <authorList>
            <person name="Babu N.S."/>
            <person name="Beckwith C.J."/>
            <person name="Beseler K.G."/>
            <person name="Brison A."/>
            <person name="Carone J.V."/>
            <person name="Caskin T.P."/>
            <person name="Diamond M."/>
            <person name="Durham M.E."/>
            <person name="Foxe J.M."/>
            <person name="Go M."/>
            <person name="Henderson B.A."/>
            <person name="Jones I.B."/>
            <person name="McGettigan J.A."/>
            <person name="Micheletti S.J."/>
            <person name="Nasrallah M.E."/>
            <person name="Ortiz D."/>
            <person name="Piller C.R."/>
            <person name="Privatt S.R."/>
            <person name="Schneider S.L."/>
            <person name="Sharp S."/>
            <person name="Smith T.C."/>
            <person name="Stanton J.D."/>
            <person name="Ullery H.E."/>
            <person name="Wilson R.J."/>
            <person name="Serrano M.G."/>
            <person name="Buck G."/>
            <person name="Lee V."/>
            <person name="Wang Y."/>
            <person name="Carvalho R."/>
            <person name="Voegtly L."/>
            <person name="Shi R."/>
            <person name="Duckworth R."/>
            <person name="Johnson A."/>
            <person name="Loviza R."/>
            <person name="Walstead R."/>
            <person name="Shah Z."/>
            <person name="Kiflezghi M."/>
            <person name="Wade K."/>
            <person name="Ball S.L."/>
            <person name="Bradley K.W."/>
            <person name="Asai D.J."/>
            <person name="Bowman C.A."/>
            <person name="Russell D.A."/>
            <person name="Pope W.H."/>
            <person name="Jacobs-Sera D."/>
            <person name="Hendrix R.W."/>
            <person name="Hatfull G.F."/>
        </authorList>
    </citation>
    <scope>NUCLEOTIDE SEQUENCE [LARGE SCALE GENOMIC DNA]</scope>
    <source>
        <strain evidence="1 2">DSM 27648</strain>
    </source>
</reference>
<name>A0A0K1Q193_9BACT</name>
<dbReference type="EMBL" id="CP012333">
    <property type="protein sequence ID" value="AKU99174.1"/>
    <property type="molecule type" value="Genomic_DNA"/>
</dbReference>
<dbReference type="Proteomes" id="UP000064967">
    <property type="component" value="Chromosome"/>
</dbReference>
<gene>
    <name evidence="1" type="ORF">AKJ09_05838</name>
</gene>
<organism evidence="1 2">
    <name type="scientific">Labilithrix luteola</name>
    <dbReference type="NCBI Taxonomy" id="1391654"/>
    <lineage>
        <taxon>Bacteria</taxon>
        <taxon>Pseudomonadati</taxon>
        <taxon>Myxococcota</taxon>
        <taxon>Polyangia</taxon>
        <taxon>Polyangiales</taxon>
        <taxon>Labilitrichaceae</taxon>
        <taxon>Labilithrix</taxon>
    </lineage>
</organism>
<evidence type="ECO:0000313" key="2">
    <source>
        <dbReference type="Proteomes" id="UP000064967"/>
    </source>
</evidence>
<dbReference type="AlphaFoldDB" id="A0A0K1Q193"/>